<keyword evidence="4 6" id="KW-0472">Membrane</keyword>
<feature type="transmembrane region" description="Helical" evidence="6">
    <location>
        <begin position="232"/>
        <end position="252"/>
    </location>
</feature>
<evidence type="ECO:0000256" key="1">
    <source>
        <dbReference type="ARBA" id="ARBA00004141"/>
    </source>
</evidence>
<dbReference type="InterPro" id="IPR007016">
    <property type="entry name" value="O-antigen_ligase-rel_domated"/>
</dbReference>
<proteinExistence type="predicted"/>
<evidence type="ECO:0000313" key="8">
    <source>
        <dbReference type="EMBL" id="QJE94301.1"/>
    </source>
</evidence>
<dbReference type="Pfam" id="PF04932">
    <property type="entry name" value="Wzy_C"/>
    <property type="match status" value="1"/>
</dbReference>
<keyword evidence="8" id="KW-0436">Ligase</keyword>
<keyword evidence="9" id="KW-1185">Reference proteome</keyword>
<dbReference type="GO" id="GO:0016020">
    <property type="term" value="C:membrane"/>
    <property type="evidence" value="ECO:0007669"/>
    <property type="project" value="UniProtKB-SubCell"/>
</dbReference>
<name>A0A858RCD0_9BACT</name>
<gene>
    <name evidence="8" type="ORF">HHL09_00375</name>
</gene>
<evidence type="ECO:0000256" key="2">
    <source>
        <dbReference type="ARBA" id="ARBA00022692"/>
    </source>
</evidence>
<feature type="transmembrane region" description="Helical" evidence="6">
    <location>
        <begin position="387"/>
        <end position="405"/>
    </location>
</feature>
<feature type="transmembrane region" description="Helical" evidence="6">
    <location>
        <begin position="411"/>
        <end position="429"/>
    </location>
</feature>
<feature type="transmembrane region" description="Helical" evidence="6">
    <location>
        <begin position="450"/>
        <end position="469"/>
    </location>
</feature>
<dbReference type="KEGG" id="luo:HHL09_00375"/>
<dbReference type="PANTHER" id="PTHR37422:SF13">
    <property type="entry name" value="LIPOPOLYSACCHARIDE BIOSYNTHESIS PROTEIN PA4999-RELATED"/>
    <property type="match status" value="1"/>
</dbReference>
<dbReference type="GO" id="GO:0016874">
    <property type="term" value="F:ligase activity"/>
    <property type="evidence" value="ECO:0007669"/>
    <property type="project" value="UniProtKB-KW"/>
</dbReference>
<accession>A0A858RCD0</accession>
<dbReference type="RefSeq" id="WP_169452522.1">
    <property type="nucleotide sequence ID" value="NZ_CP051774.1"/>
</dbReference>
<feature type="domain" description="O-antigen ligase-related" evidence="7">
    <location>
        <begin position="216"/>
        <end position="365"/>
    </location>
</feature>
<feature type="transmembrane region" description="Helical" evidence="6">
    <location>
        <begin position="16"/>
        <end position="34"/>
    </location>
</feature>
<dbReference type="Proteomes" id="UP000501812">
    <property type="component" value="Chromosome"/>
</dbReference>
<evidence type="ECO:0000256" key="4">
    <source>
        <dbReference type="ARBA" id="ARBA00023136"/>
    </source>
</evidence>
<reference evidence="8 9" key="1">
    <citation type="submission" date="2020-04" db="EMBL/GenBank/DDBJ databases">
        <title>Luteolibacter sp. G-1-1-1 isolated from soil.</title>
        <authorList>
            <person name="Dahal R.H."/>
        </authorList>
    </citation>
    <scope>NUCLEOTIDE SEQUENCE [LARGE SCALE GENOMIC DNA]</scope>
    <source>
        <strain evidence="8 9">G-1-1-1</strain>
    </source>
</reference>
<organism evidence="8 9">
    <name type="scientific">Luteolibacter luteus</name>
    <dbReference type="NCBI Taxonomy" id="2728835"/>
    <lineage>
        <taxon>Bacteria</taxon>
        <taxon>Pseudomonadati</taxon>
        <taxon>Verrucomicrobiota</taxon>
        <taxon>Verrucomicrobiia</taxon>
        <taxon>Verrucomicrobiales</taxon>
        <taxon>Verrucomicrobiaceae</taxon>
        <taxon>Luteolibacter</taxon>
    </lineage>
</organism>
<feature type="region of interest" description="Disordered" evidence="5">
    <location>
        <begin position="690"/>
        <end position="713"/>
    </location>
</feature>
<dbReference type="PANTHER" id="PTHR37422">
    <property type="entry name" value="TEICHURONIC ACID BIOSYNTHESIS PROTEIN TUAE"/>
    <property type="match status" value="1"/>
</dbReference>
<evidence type="ECO:0000256" key="3">
    <source>
        <dbReference type="ARBA" id="ARBA00022989"/>
    </source>
</evidence>
<feature type="transmembrane region" description="Helical" evidence="6">
    <location>
        <begin position="40"/>
        <end position="57"/>
    </location>
</feature>
<feature type="transmembrane region" description="Helical" evidence="6">
    <location>
        <begin position="207"/>
        <end position="226"/>
    </location>
</feature>
<dbReference type="AlphaFoldDB" id="A0A858RCD0"/>
<evidence type="ECO:0000313" key="9">
    <source>
        <dbReference type="Proteomes" id="UP000501812"/>
    </source>
</evidence>
<keyword evidence="2 6" id="KW-0812">Transmembrane</keyword>
<evidence type="ECO:0000256" key="5">
    <source>
        <dbReference type="SAM" id="MobiDB-lite"/>
    </source>
</evidence>
<feature type="transmembrane region" description="Helical" evidence="6">
    <location>
        <begin position="259"/>
        <end position="278"/>
    </location>
</feature>
<feature type="transmembrane region" description="Helical" evidence="6">
    <location>
        <begin position="359"/>
        <end position="380"/>
    </location>
</feature>
<evidence type="ECO:0000259" key="7">
    <source>
        <dbReference type="Pfam" id="PF04932"/>
    </source>
</evidence>
<feature type="transmembrane region" description="Helical" evidence="6">
    <location>
        <begin position="144"/>
        <end position="162"/>
    </location>
</feature>
<protein>
    <submittedName>
        <fullName evidence="8">O-antigen ligase family protein</fullName>
    </submittedName>
</protein>
<dbReference type="InterPro" id="IPR051533">
    <property type="entry name" value="WaaL-like"/>
</dbReference>
<dbReference type="EMBL" id="CP051774">
    <property type="protein sequence ID" value="QJE94301.1"/>
    <property type="molecule type" value="Genomic_DNA"/>
</dbReference>
<feature type="transmembrane region" description="Helical" evidence="6">
    <location>
        <begin position="64"/>
        <end position="87"/>
    </location>
</feature>
<sequence>MRLPTPSVRWSPGQRSTLSFAAALAMAMLALAFPEMPAQLLLGILCTGAGVLFVLFPPVARLPLVWWLFGLGFLGLSLAGFMPRGWAGMPAWRQDLESLGLNTGPLAIVQVPLAAEALCGIAVAALLGLFLLGHRGDSRVQRGIALAFVVFCALWAAAALALHKPGGGDETVFGFFPNRNHTATLLSMAVLVAWGCLMQAMGHKNKVGIAISALALALFLYAILSVSESRAGVLLVAAGFLFWLPLAGMRYLRGNTGKAILLLILGLGGGLMVMDTPVKHRLMAVLSKDGTTNVVAKDARLGIQQDALGMISAEPWCGVGPGQFAWIFPQYRKLTPVSGETPCLHPESDWLMVAAEHGWPAALCLAAGVALVFFMAFRAARQGRSRALRVACLVAAMLLGLHGFIDIPGHRSGLVLVAALLLAISLRPLEQGTTRGTAPPSRLGRIGWKVAGLPLGLLGLLLLGAQMSGRPVLPSVIASSERQRAEELREKDRAAHEAARETGIAYRPAKDEDPLRLARTCIEGAAMIEPLDPSLQFVSGVIALYFNGGEETARQAFAIQRLLAPQQSRMLLKQAGMWATRDPDHVKALWELALQHSAAEERRVPGTQHAVKNIYENLFADAAANPDLAPIAFEFSSHDFGRLEQWLRYSPPAAVDYFFPQLPADKLTPEERGVLLEMWSRRGSSDAVKNFMQQRPDFAPPLPASPENEKKNP</sequence>
<keyword evidence="3 6" id="KW-1133">Transmembrane helix</keyword>
<evidence type="ECO:0000256" key="6">
    <source>
        <dbReference type="SAM" id="Phobius"/>
    </source>
</evidence>
<comment type="subcellular location">
    <subcellularLocation>
        <location evidence="1">Membrane</location>
        <topology evidence="1">Multi-pass membrane protein</topology>
    </subcellularLocation>
</comment>
<feature type="transmembrane region" description="Helical" evidence="6">
    <location>
        <begin position="107"/>
        <end position="132"/>
    </location>
</feature>
<feature type="transmembrane region" description="Helical" evidence="6">
    <location>
        <begin position="182"/>
        <end position="200"/>
    </location>
</feature>